<feature type="non-terminal residue" evidence="1">
    <location>
        <position position="1"/>
    </location>
</feature>
<reference evidence="1 2" key="1">
    <citation type="submission" date="2016-07" db="EMBL/GenBank/DDBJ databases">
        <authorList>
            <consortium name="Pathogen Informatics"/>
        </authorList>
    </citation>
    <scope>NUCLEOTIDE SEQUENCE [LARGE SCALE GENOMIC DNA]</scope>
</reference>
<accession>A0A1G4GSA0</accession>
<evidence type="ECO:0008006" key="3">
    <source>
        <dbReference type="Google" id="ProtNLM"/>
    </source>
</evidence>
<dbReference type="AlphaFoldDB" id="A0A1G4GSA0"/>
<proteinExistence type="predicted"/>
<gene>
    <name evidence="1" type="ORF">PVT01_030028300</name>
</gene>
<name>A0A1G4GSA0_PLAVI</name>
<evidence type="ECO:0000313" key="1">
    <source>
        <dbReference type="EMBL" id="SCO65468.1"/>
    </source>
</evidence>
<dbReference type="EMBL" id="LT615241">
    <property type="protein sequence ID" value="SCO65468.1"/>
    <property type="molecule type" value="Genomic_DNA"/>
</dbReference>
<dbReference type="Proteomes" id="UP000196402">
    <property type="component" value="Chromosome 3"/>
</dbReference>
<feature type="non-terminal residue" evidence="1">
    <location>
        <position position="301"/>
    </location>
</feature>
<organism evidence="1 2">
    <name type="scientific">Plasmodium vivax</name>
    <name type="common">malaria parasite P. vivax</name>
    <dbReference type="NCBI Taxonomy" id="5855"/>
    <lineage>
        <taxon>Eukaryota</taxon>
        <taxon>Sar</taxon>
        <taxon>Alveolata</taxon>
        <taxon>Apicomplexa</taxon>
        <taxon>Aconoidasida</taxon>
        <taxon>Haemosporida</taxon>
        <taxon>Plasmodiidae</taxon>
        <taxon>Plasmodium</taxon>
        <taxon>Plasmodium (Plasmodium)</taxon>
    </lineage>
</organism>
<evidence type="ECO:0000313" key="2">
    <source>
        <dbReference type="Proteomes" id="UP000196402"/>
    </source>
</evidence>
<sequence length="301" mass="34858">YPFLNKVLTRFNEFNETVKGDKNENHYIILCNQIIGLSKGDKNVYNDFCVKLLRNLGHHSKASKYFNPNHERCNILYNWIYNTKKNDIHSNNIINECFDDYNRLMKHTDSMNRCSYFSHDRYVEPIKISILNIFYDNMDIIKGILTRPDDSKKNSCLKFVCECIKIYKDIYDSYCVSVDQTNEKHRTTCLRLGEIKNTYKWYFSNQDSLNSIIPSLDNINDDYLVKCTAYMTNKELSSERRTNLDTLSRLRITGPVEGSDGNLQDFLPTSLGEEGNSVKKTITTTVGTVAGASSLLALLYK</sequence>
<dbReference type="VEuPathDB" id="PlasmoDB:PVP01_0001130"/>
<protein>
    <recommendedName>
        <fullName evidence="3">Vir</fullName>
    </recommendedName>
</protein>